<dbReference type="GO" id="GO:0003887">
    <property type="term" value="F:DNA-directed DNA polymerase activity"/>
    <property type="evidence" value="ECO:0007669"/>
    <property type="project" value="UniProtKB-EC"/>
</dbReference>
<keyword evidence="6" id="KW-0479">Metal-binding</keyword>
<dbReference type="Proteomes" id="UP000282211">
    <property type="component" value="Unassembled WGS sequence"/>
</dbReference>
<dbReference type="Gene3D" id="3.40.1350.10">
    <property type="match status" value="1"/>
</dbReference>
<comment type="catalytic activity">
    <reaction evidence="12">
        <text>DNA(n) + a 2'-deoxyribonucleoside 5'-triphosphate = DNA(n+1) + diphosphate</text>
        <dbReference type="Rhea" id="RHEA:22508"/>
        <dbReference type="Rhea" id="RHEA-COMP:17339"/>
        <dbReference type="Rhea" id="RHEA-COMP:17340"/>
        <dbReference type="ChEBI" id="CHEBI:33019"/>
        <dbReference type="ChEBI" id="CHEBI:61560"/>
        <dbReference type="ChEBI" id="CHEBI:173112"/>
        <dbReference type="EC" id="2.7.7.7"/>
    </reaction>
</comment>
<dbReference type="InterPro" id="IPR006054">
    <property type="entry name" value="DnaQ"/>
</dbReference>
<name>A0A420WK27_9PROT</name>
<keyword evidence="8" id="KW-0460">Magnesium</keyword>
<keyword evidence="9" id="KW-0464">Manganese</keyword>
<dbReference type="CDD" id="cd06127">
    <property type="entry name" value="DEDDh"/>
    <property type="match status" value="1"/>
</dbReference>
<keyword evidence="7" id="KW-0378">Hydrolase</keyword>
<evidence type="ECO:0000256" key="6">
    <source>
        <dbReference type="ARBA" id="ARBA00022723"/>
    </source>
</evidence>
<evidence type="ECO:0000256" key="4">
    <source>
        <dbReference type="ARBA" id="ARBA00005533"/>
    </source>
</evidence>
<dbReference type="InterPro" id="IPR014883">
    <property type="entry name" value="VRR_NUC"/>
</dbReference>
<evidence type="ECO:0000256" key="11">
    <source>
        <dbReference type="ARBA" id="ARBA00026073"/>
    </source>
</evidence>
<evidence type="ECO:0000256" key="7">
    <source>
        <dbReference type="ARBA" id="ARBA00022801"/>
    </source>
</evidence>
<evidence type="ECO:0000256" key="10">
    <source>
        <dbReference type="ARBA" id="ARBA00025483"/>
    </source>
</evidence>
<reference evidence="15 16" key="1">
    <citation type="submission" date="2018-10" db="EMBL/GenBank/DDBJ databases">
        <title>Genomic Encyclopedia of Type Strains, Phase IV (KMG-IV): sequencing the most valuable type-strain genomes for metagenomic binning, comparative biology and taxonomic classification.</title>
        <authorList>
            <person name="Goeker M."/>
        </authorList>
    </citation>
    <scope>NUCLEOTIDE SEQUENCE [LARGE SCALE GENOMIC DNA]</scope>
    <source>
        <strain evidence="15 16">DSM 22008</strain>
    </source>
</reference>
<dbReference type="GO" id="GO:0006260">
    <property type="term" value="P:DNA replication"/>
    <property type="evidence" value="ECO:0007669"/>
    <property type="project" value="InterPro"/>
</dbReference>
<dbReference type="GO" id="GO:0004528">
    <property type="term" value="F:phosphodiesterase I activity"/>
    <property type="evidence" value="ECO:0007669"/>
    <property type="project" value="UniProtKB-EC"/>
</dbReference>
<organism evidence="15 16">
    <name type="scientific">Litorimonas taeanensis</name>
    <dbReference type="NCBI Taxonomy" id="568099"/>
    <lineage>
        <taxon>Bacteria</taxon>
        <taxon>Pseudomonadati</taxon>
        <taxon>Pseudomonadota</taxon>
        <taxon>Alphaproteobacteria</taxon>
        <taxon>Maricaulales</taxon>
        <taxon>Robiginitomaculaceae</taxon>
    </lineage>
</organism>
<dbReference type="PANTHER" id="PTHR15749:SF4">
    <property type="entry name" value="FANCONI-ASSOCIATED NUCLEASE 1"/>
    <property type="match status" value="1"/>
</dbReference>
<evidence type="ECO:0000313" key="16">
    <source>
        <dbReference type="Proteomes" id="UP000282211"/>
    </source>
</evidence>
<dbReference type="OrthoDB" id="9804290at2"/>
<dbReference type="GO" id="GO:0046872">
    <property type="term" value="F:metal ion binding"/>
    <property type="evidence" value="ECO:0007669"/>
    <property type="project" value="UniProtKB-KW"/>
</dbReference>
<dbReference type="SMART" id="SM00479">
    <property type="entry name" value="EXOIII"/>
    <property type="match status" value="1"/>
</dbReference>
<dbReference type="FunFam" id="3.30.420.10:FF:000045">
    <property type="entry name" value="3'-5' exonuclease DinG"/>
    <property type="match status" value="1"/>
</dbReference>
<dbReference type="Gene3D" id="3.30.420.10">
    <property type="entry name" value="Ribonuclease H-like superfamily/Ribonuclease H"/>
    <property type="match status" value="1"/>
</dbReference>
<dbReference type="Pfam" id="PF08774">
    <property type="entry name" value="VRR_NUC"/>
    <property type="match status" value="1"/>
</dbReference>
<accession>A0A420WK27</accession>
<dbReference type="Pfam" id="PF21315">
    <property type="entry name" value="FAN1_HTH"/>
    <property type="match status" value="1"/>
</dbReference>
<comment type="catalytic activity">
    <reaction evidence="1">
        <text>Hydrolytically removes 5'-nucleotides successively from the 3'-hydroxy termini of 3'-hydroxy-terminated oligonucleotides.</text>
        <dbReference type="EC" id="3.1.4.1"/>
    </reaction>
</comment>
<dbReference type="InterPro" id="IPR011856">
    <property type="entry name" value="tRNA_endonuc-like_dom_sf"/>
</dbReference>
<dbReference type="SMART" id="SM00990">
    <property type="entry name" value="VRR_NUC"/>
    <property type="match status" value="1"/>
</dbReference>
<evidence type="ECO:0000256" key="3">
    <source>
        <dbReference type="ARBA" id="ARBA00001946"/>
    </source>
</evidence>
<evidence type="ECO:0000256" key="9">
    <source>
        <dbReference type="ARBA" id="ARBA00023211"/>
    </source>
</evidence>
<comment type="cofactor">
    <cofactor evidence="3">
        <name>Mg(2+)</name>
        <dbReference type="ChEBI" id="CHEBI:18420"/>
    </cofactor>
</comment>
<dbReference type="AlphaFoldDB" id="A0A420WK27"/>
<protein>
    <submittedName>
        <fullName evidence="15">DNA polymerase-3 subunit epsilon</fullName>
    </submittedName>
</protein>
<gene>
    <name evidence="15" type="ORF">DES40_0682</name>
</gene>
<evidence type="ECO:0000259" key="13">
    <source>
        <dbReference type="SMART" id="SM00479"/>
    </source>
</evidence>
<comment type="caution">
    <text evidence="15">The sequence shown here is derived from an EMBL/GenBank/DDBJ whole genome shotgun (WGS) entry which is preliminary data.</text>
</comment>
<keyword evidence="16" id="KW-1185">Reference proteome</keyword>
<dbReference type="GO" id="GO:0003677">
    <property type="term" value="F:DNA binding"/>
    <property type="evidence" value="ECO:0007669"/>
    <property type="project" value="InterPro"/>
</dbReference>
<feature type="domain" description="VRR-NUC" evidence="14">
    <location>
        <begin position="447"/>
        <end position="559"/>
    </location>
</feature>
<dbReference type="InterPro" id="IPR033315">
    <property type="entry name" value="Fan1-like"/>
</dbReference>
<evidence type="ECO:0000259" key="14">
    <source>
        <dbReference type="SMART" id="SM00990"/>
    </source>
</evidence>
<comment type="function">
    <text evidence="10">DNA polymerase III is a complex, multichain enzyme responsible for most of the replicative synthesis in bacteria. The epsilon subunit contain the editing function and is a proofreading 3'-5' exonuclease.</text>
</comment>
<sequence>MKAQNYIKAEQRRFRRAAKGQAWSVKDLPQFYYHRNFCDMLTYVSTRYTDLMGPEHTRFIQDFDALPFEAQCTYARIAGRKGKIFNMYHLRYVEIKNIPEQFDTLLQNNFVKPVESSDFKDFLLSMTKPDLVQLIEERLCETLYRRSWKKSKLIDICLEHIDFDDVLISDSFVVQSRLKAYQYLLFLYFGRIENSLQAKTLGVLGVVRPTRNVSPKLAFTNYSQAKCAYFYAKALFSLGANDQASIQTLIDTVELWPRPVDELTKIKRGKLLQKLGGLSERKGNIEAALGLYAQSDSDNCNERVVRIRYRRNENDDRNWVQKRLEEMIENPESDDEHTFANDFYARKFKKKRTSEVTDLLRESHTIFLDEGFRHAPERAVVNYYKKKGLAAYRTENQLWLSLFGLLFWDEIYADEAPKAWSLPLSLKKNSFYQHHKKSIESKLSDLALTGSTLLPLLKTITKHHNTKNGVFNWDPKSVERIKLLVRHAPKAALVSMLRHMAQNFMRTKDGFPDLMLIEHGEARFVEVKAKGDVLRRNQLTRLRQLQAAGFTANIIRVEWHIDPDQVYVVVDVETTGGRPGLHRVTEIGAVKLQNGEIIGEWSSLINPQRSIPSNITRITGIDENMVADAPIFAEIADSFTEFMGDAIFAAHNVNFDYGFIRSEFQMIDRNFKHPKICTCASMRKLYPGYPSYSLKNLCLEFQIDLEAHHRALCDAKAAAELLNMVNDKRIDIQTE</sequence>
<dbReference type="SUPFAM" id="SSF53098">
    <property type="entry name" value="Ribonuclease H-like"/>
    <property type="match status" value="1"/>
</dbReference>
<comment type="cofactor">
    <cofactor evidence="2">
        <name>Mn(2+)</name>
        <dbReference type="ChEBI" id="CHEBI:29035"/>
    </cofactor>
</comment>
<dbReference type="InterPro" id="IPR036397">
    <property type="entry name" value="RNaseH_sf"/>
</dbReference>
<dbReference type="InParanoid" id="A0A420WK27"/>
<dbReference type="Pfam" id="PF00929">
    <property type="entry name" value="RNase_T"/>
    <property type="match status" value="1"/>
</dbReference>
<evidence type="ECO:0000313" key="15">
    <source>
        <dbReference type="EMBL" id="RKQ71367.1"/>
    </source>
</evidence>
<evidence type="ECO:0000256" key="12">
    <source>
        <dbReference type="ARBA" id="ARBA00049244"/>
    </source>
</evidence>
<dbReference type="InterPro" id="IPR049125">
    <property type="entry name" value="FAN1-like_WH"/>
</dbReference>
<dbReference type="InterPro" id="IPR013520">
    <property type="entry name" value="Ribonucl_H"/>
</dbReference>
<dbReference type="RefSeq" id="WP_121099144.1">
    <property type="nucleotide sequence ID" value="NZ_RBII01000001.1"/>
</dbReference>
<evidence type="ECO:0000256" key="2">
    <source>
        <dbReference type="ARBA" id="ARBA00001936"/>
    </source>
</evidence>
<dbReference type="GO" id="GO:0036297">
    <property type="term" value="P:interstrand cross-link repair"/>
    <property type="evidence" value="ECO:0007669"/>
    <property type="project" value="InterPro"/>
</dbReference>
<comment type="similarity">
    <text evidence="4">Belongs to the FAN1 family.</text>
</comment>
<keyword evidence="5" id="KW-0540">Nuclease</keyword>
<evidence type="ECO:0000256" key="8">
    <source>
        <dbReference type="ARBA" id="ARBA00022842"/>
    </source>
</evidence>
<comment type="subunit">
    <text evidence="11">DNA polymerase III contains a core (composed of alpha, epsilon and theta chains) that associates with a tau subunit. This core dimerizes to form the POLIII' complex. PolIII' associates with the gamma complex (composed of gamma, delta, delta', psi and chi chains) and with the beta chain to form the complete DNA polymerase III complex.</text>
</comment>
<proteinExistence type="inferred from homology"/>
<dbReference type="PANTHER" id="PTHR15749">
    <property type="entry name" value="FANCONI-ASSOCIATED NUCLEASE 1"/>
    <property type="match status" value="1"/>
</dbReference>
<evidence type="ECO:0000256" key="5">
    <source>
        <dbReference type="ARBA" id="ARBA00022722"/>
    </source>
</evidence>
<feature type="domain" description="Exonuclease" evidence="13">
    <location>
        <begin position="566"/>
        <end position="731"/>
    </location>
</feature>
<dbReference type="NCBIfam" id="TIGR00573">
    <property type="entry name" value="dnaq"/>
    <property type="match status" value="1"/>
</dbReference>
<dbReference type="EMBL" id="RBII01000001">
    <property type="protein sequence ID" value="RKQ71367.1"/>
    <property type="molecule type" value="Genomic_DNA"/>
</dbReference>
<evidence type="ECO:0000256" key="1">
    <source>
        <dbReference type="ARBA" id="ARBA00000983"/>
    </source>
</evidence>
<dbReference type="InterPro" id="IPR012337">
    <property type="entry name" value="RNaseH-like_sf"/>
</dbReference>